<gene>
    <name evidence="1" type="ORF">F4820DRAFT_442603</name>
</gene>
<comment type="caution">
    <text evidence="1">The sequence shown here is derived from an EMBL/GenBank/DDBJ whole genome shotgun (WGS) entry which is preliminary data.</text>
</comment>
<proteinExistence type="predicted"/>
<accession>A0ACB9ZH83</accession>
<evidence type="ECO:0000313" key="1">
    <source>
        <dbReference type="EMBL" id="KAI4871180.1"/>
    </source>
</evidence>
<protein>
    <submittedName>
        <fullName evidence="1">FAD-binding domain-containing protein</fullName>
    </submittedName>
</protein>
<sequence length="629" mass="67788">MRYLLVPTLFAVFAGVKGANFAYEAELLTDADIGNFSAIAFGDVSTAAPLEGCRAAPGTAEWPLEREWSQLNSSLGGALIKAVPPAAVCYDGPSRDEAACNILLFNATFNRYYINNPVNQFSEWPEGDTCHLRPASGESCTQGGFPTFVVNATTVKQIQMAVNFARNKNLRLVIKNTGHDLIGRSAGAGSLSIWTHWLKDFEFVPQYKIGEYRGMAARVGTGIESWEMFAHMSTHNMTTVVAGGYTVGAYGGWIQGGGHSALASKYGLGADQALSIQVVTADGRFVTADPTQNTDLFFALRGGGGSTFGVVTSLVVKAHPPTTVLSSTIAYSVGGGFNVPVPGDTEKFWTGFDLYHQFGNKVVDNQGTACYVSRLTNTTFSFTTDIELPNVSEDFLAEFVRPLVEDLEAVGLNVTYEPPSPAGNWGAGAQGRGDTPGSTRFGSRLFPRENFEDPTLFAATQLAIRQSIEEGYTFHGIHMVPTEEVAGYPGNNAANPAFRKTAMHADLFDFTQQRGLTPTAFTQAHDRLAAAMDRWRAASPGAGAYFNEADLEEPDWQQAFFGSNYARLLGVKRERDPWGLFYAPVTVGSEAWAVVTEDGLPTQNGVLCRVNATAADAGRRAKRGRRVVG</sequence>
<evidence type="ECO:0000313" key="2">
    <source>
        <dbReference type="Proteomes" id="UP001497700"/>
    </source>
</evidence>
<dbReference type="Proteomes" id="UP001497700">
    <property type="component" value="Unassembled WGS sequence"/>
</dbReference>
<name>A0ACB9ZH83_9PEZI</name>
<organism evidence="1 2">
    <name type="scientific">Hypoxylon rubiginosum</name>
    <dbReference type="NCBI Taxonomy" id="110542"/>
    <lineage>
        <taxon>Eukaryota</taxon>
        <taxon>Fungi</taxon>
        <taxon>Dikarya</taxon>
        <taxon>Ascomycota</taxon>
        <taxon>Pezizomycotina</taxon>
        <taxon>Sordariomycetes</taxon>
        <taxon>Xylariomycetidae</taxon>
        <taxon>Xylariales</taxon>
        <taxon>Hypoxylaceae</taxon>
        <taxon>Hypoxylon</taxon>
    </lineage>
</organism>
<reference evidence="1 2" key="1">
    <citation type="journal article" date="2022" name="New Phytol.">
        <title>Ecological generalism drives hyperdiversity of secondary metabolite gene clusters in xylarialean endophytes.</title>
        <authorList>
            <person name="Franco M.E.E."/>
            <person name="Wisecaver J.H."/>
            <person name="Arnold A.E."/>
            <person name="Ju Y.M."/>
            <person name="Slot J.C."/>
            <person name="Ahrendt S."/>
            <person name="Moore L.P."/>
            <person name="Eastman K.E."/>
            <person name="Scott K."/>
            <person name="Konkel Z."/>
            <person name="Mondo S.J."/>
            <person name="Kuo A."/>
            <person name="Hayes R.D."/>
            <person name="Haridas S."/>
            <person name="Andreopoulos B."/>
            <person name="Riley R."/>
            <person name="LaButti K."/>
            <person name="Pangilinan J."/>
            <person name="Lipzen A."/>
            <person name="Amirebrahimi M."/>
            <person name="Yan J."/>
            <person name="Adam C."/>
            <person name="Keymanesh K."/>
            <person name="Ng V."/>
            <person name="Louie K."/>
            <person name="Northen T."/>
            <person name="Drula E."/>
            <person name="Henrissat B."/>
            <person name="Hsieh H.M."/>
            <person name="Youens-Clark K."/>
            <person name="Lutzoni F."/>
            <person name="Miadlikowska J."/>
            <person name="Eastwood D.C."/>
            <person name="Hamelin R.C."/>
            <person name="Grigoriev I.V."/>
            <person name="U'Ren J.M."/>
        </authorList>
    </citation>
    <scope>NUCLEOTIDE SEQUENCE [LARGE SCALE GENOMIC DNA]</scope>
    <source>
        <strain evidence="1 2">CBS 119005</strain>
    </source>
</reference>
<dbReference type="EMBL" id="MU393421">
    <property type="protein sequence ID" value="KAI4871180.1"/>
    <property type="molecule type" value="Genomic_DNA"/>
</dbReference>
<keyword evidence="2" id="KW-1185">Reference proteome</keyword>